<feature type="binding site" evidence="9">
    <location>
        <begin position="12"/>
        <end position="17"/>
    </location>
    <ligand>
        <name>ATP</name>
        <dbReference type="ChEBI" id="CHEBI:30616"/>
    </ligand>
</feature>
<dbReference type="GO" id="GO:0004141">
    <property type="term" value="F:dethiobiotin synthase activity"/>
    <property type="evidence" value="ECO:0007669"/>
    <property type="project" value="UniProtKB-UniRule"/>
</dbReference>
<comment type="catalytic activity">
    <reaction evidence="8">
        <text>(7R,8S)-8-amino-7-(carboxyamino)nonanoate + ATP = (4R,5S)-dethiobiotin + ADP + phosphate + H(+)</text>
        <dbReference type="Rhea" id="RHEA:63684"/>
        <dbReference type="ChEBI" id="CHEBI:15378"/>
        <dbReference type="ChEBI" id="CHEBI:30616"/>
        <dbReference type="ChEBI" id="CHEBI:43474"/>
        <dbReference type="ChEBI" id="CHEBI:149470"/>
        <dbReference type="ChEBI" id="CHEBI:149473"/>
        <dbReference type="ChEBI" id="CHEBI:456216"/>
    </reaction>
</comment>
<feature type="active site" evidence="9">
    <location>
        <position position="37"/>
    </location>
</feature>
<comment type="subunit">
    <text evidence="9">Homodimer.</text>
</comment>
<evidence type="ECO:0000313" key="10">
    <source>
        <dbReference type="EMBL" id="AJQ26143.1"/>
    </source>
</evidence>
<evidence type="ECO:0000256" key="2">
    <source>
        <dbReference type="ARBA" id="ARBA00022598"/>
    </source>
</evidence>
<dbReference type="NCBIfam" id="TIGR00347">
    <property type="entry name" value="bioD"/>
    <property type="match status" value="1"/>
</dbReference>
<dbReference type="RefSeq" id="WP_007959267.1">
    <property type="nucleotide sequence ID" value="NZ_CP010978.1"/>
</dbReference>
<evidence type="ECO:0000256" key="1">
    <source>
        <dbReference type="ARBA" id="ARBA00022490"/>
    </source>
</evidence>
<gene>
    <name evidence="9" type="primary">bioD</name>
    <name evidence="10" type="ORF">JBW_00791</name>
</gene>
<dbReference type="PANTHER" id="PTHR43210:SF2">
    <property type="entry name" value="ATP-DEPENDENT DETHIOBIOTIN SYNTHETASE BIOD 2"/>
    <property type="match status" value="1"/>
</dbReference>
<evidence type="ECO:0000256" key="7">
    <source>
        <dbReference type="ARBA" id="ARBA00022842"/>
    </source>
</evidence>
<organism evidence="10 11">
    <name type="scientific">Pelosinus fermentans JBW45</name>
    <dbReference type="NCBI Taxonomy" id="1192197"/>
    <lineage>
        <taxon>Bacteria</taxon>
        <taxon>Bacillati</taxon>
        <taxon>Bacillota</taxon>
        <taxon>Negativicutes</taxon>
        <taxon>Selenomonadales</taxon>
        <taxon>Sporomusaceae</taxon>
        <taxon>Pelosinus</taxon>
    </lineage>
</organism>
<evidence type="ECO:0000256" key="8">
    <source>
        <dbReference type="ARBA" id="ARBA00047386"/>
    </source>
</evidence>
<dbReference type="InterPro" id="IPR004472">
    <property type="entry name" value="DTB_synth_BioD"/>
</dbReference>
<dbReference type="HAMAP" id="MF_00336">
    <property type="entry name" value="BioD"/>
    <property type="match status" value="1"/>
</dbReference>
<comment type="function">
    <text evidence="9">Catalyzes a mechanistically unusual reaction, the ATP-dependent insertion of CO2 between the N7 and N8 nitrogen atoms of 7,8-diaminopelargonic acid (DAPA, also called 7,8-diammoniononanoate) to form a ureido ring.</text>
</comment>
<keyword evidence="4 9" id="KW-0547">Nucleotide-binding</keyword>
<feature type="binding site" evidence="9">
    <location>
        <position position="55"/>
    </location>
    <ligand>
        <name>Mg(2+)</name>
        <dbReference type="ChEBI" id="CHEBI:18420"/>
    </ligand>
</feature>
<dbReference type="STRING" id="1192197.JBW_00791"/>
<dbReference type="SUPFAM" id="SSF52540">
    <property type="entry name" value="P-loop containing nucleoside triphosphate hydrolases"/>
    <property type="match status" value="1"/>
</dbReference>
<feature type="binding site" evidence="9">
    <location>
        <position position="41"/>
    </location>
    <ligand>
        <name>substrate</name>
    </ligand>
</feature>
<dbReference type="AlphaFoldDB" id="I9DE35"/>
<feature type="binding site" evidence="9">
    <location>
        <position position="55"/>
    </location>
    <ligand>
        <name>ATP</name>
        <dbReference type="ChEBI" id="CHEBI:30616"/>
    </ligand>
</feature>
<evidence type="ECO:0000256" key="9">
    <source>
        <dbReference type="HAMAP-Rule" id="MF_00336"/>
    </source>
</evidence>
<reference evidence="10 11" key="1">
    <citation type="journal article" date="2015" name="Genome Announc.">
        <title>Complete Genome Sequence of Pelosinus fermentans JBW45, a Member of a Remarkably Competitive Group of Negativicutes in the Firmicutes Phylum.</title>
        <authorList>
            <person name="De Leon K.B."/>
            <person name="Utturkar S.M."/>
            <person name="Camilleri L.B."/>
            <person name="Elias D.A."/>
            <person name="Arkin A.P."/>
            <person name="Fields M.W."/>
            <person name="Brown S.D."/>
            <person name="Wall J.D."/>
        </authorList>
    </citation>
    <scope>NUCLEOTIDE SEQUENCE [LARGE SCALE GENOMIC DNA]</scope>
    <source>
        <strain evidence="10 11">JBW45</strain>
    </source>
</reference>
<proteinExistence type="inferred from homology"/>
<name>I9DE35_9FIRM</name>
<comment type="caution">
    <text evidence="9">Lacks conserved residue(s) required for the propagation of feature annotation.</text>
</comment>
<comment type="similarity">
    <text evidence="9">Belongs to the dethiobiotin synthetase family.</text>
</comment>
<dbReference type="OrthoDB" id="9802097at2"/>
<feature type="binding site" evidence="9">
    <location>
        <position position="117"/>
    </location>
    <ligand>
        <name>Mg(2+)</name>
        <dbReference type="ChEBI" id="CHEBI:18420"/>
    </ligand>
</feature>
<evidence type="ECO:0000313" key="11">
    <source>
        <dbReference type="Proteomes" id="UP000005361"/>
    </source>
</evidence>
<dbReference type="GO" id="GO:0005829">
    <property type="term" value="C:cytosol"/>
    <property type="evidence" value="ECO:0007669"/>
    <property type="project" value="TreeGrafter"/>
</dbReference>
<dbReference type="HOGENOM" id="CLU_072551_3_0_9"/>
<evidence type="ECO:0000256" key="5">
    <source>
        <dbReference type="ARBA" id="ARBA00022756"/>
    </source>
</evidence>
<comment type="cofactor">
    <cofactor evidence="9">
        <name>Mg(2+)</name>
        <dbReference type="ChEBI" id="CHEBI:18420"/>
    </cofactor>
</comment>
<dbReference type="EMBL" id="CP010978">
    <property type="protein sequence ID" value="AJQ26143.1"/>
    <property type="molecule type" value="Genomic_DNA"/>
</dbReference>
<dbReference type="EC" id="6.3.3.3" evidence="9"/>
<dbReference type="CDD" id="cd03109">
    <property type="entry name" value="DTBS"/>
    <property type="match status" value="1"/>
</dbReference>
<sequence length="246" mass="25788">MAGLFITATDTEVGKTVITGAIAAALRGRGCDVGVMKPVASGGIADRMGSLMAEDAAFLMQAAGIGPEESQLVNPVCLAPALTPAVAAAISGVTINIQDFITSFQQLTQLHNPVIVEGVGGIVAPLWKKYTVADLMAELALPVIVVVRPNLGTINHTVLTVEYGRSRGLDIAGIIINGWKQDHAGILETSNEEYIKEMTGLPILGKFPYAPGISVPKGKTAGLAQLAEEHLQMDAIIEVIRGRKEL</sequence>
<comment type="pathway">
    <text evidence="9">Cofactor biosynthesis; biotin biosynthesis; biotin from 7,8-diaminononanoate: step 1/2.</text>
</comment>
<dbReference type="UniPathway" id="UPA00078">
    <property type="reaction ID" value="UER00161"/>
</dbReference>
<keyword evidence="2 9" id="KW-0436">Ligase</keyword>
<dbReference type="InterPro" id="IPR027417">
    <property type="entry name" value="P-loop_NTPase"/>
</dbReference>
<reference evidence="11" key="2">
    <citation type="submission" date="2015-02" db="EMBL/GenBank/DDBJ databases">
        <title>Complete Genome Sequence of Pelosinus fermentans JBW45.</title>
        <authorList>
            <person name="De Leon K.B."/>
            <person name="Utturkar S.M."/>
            <person name="Camilleri L.B."/>
            <person name="Arkin A.P."/>
            <person name="Fields M.W."/>
            <person name="Brown S.D."/>
            <person name="Wall J.D."/>
        </authorList>
    </citation>
    <scope>NUCLEOTIDE SEQUENCE [LARGE SCALE GENOMIC DNA]</scope>
    <source>
        <strain evidence="11">JBW45</strain>
    </source>
</reference>
<dbReference type="PANTHER" id="PTHR43210">
    <property type="entry name" value="DETHIOBIOTIN SYNTHETASE"/>
    <property type="match status" value="1"/>
</dbReference>
<keyword evidence="5 9" id="KW-0093">Biotin biosynthesis</keyword>
<comment type="subcellular location">
    <subcellularLocation>
        <location evidence="9">Cytoplasm</location>
    </subcellularLocation>
</comment>
<keyword evidence="3 9" id="KW-0479">Metal-binding</keyword>
<keyword evidence="7 9" id="KW-0460">Magnesium</keyword>
<dbReference type="KEGG" id="pft:JBW_00791"/>
<evidence type="ECO:0000256" key="4">
    <source>
        <dbReference type="ARBA" id="ARBA00022741"/>
    </source>
</evidence>
<protein>
    <recommendedName>
        <fullName evidence="9">ATP-dependent dethiobiotin synthetase BioD</fullName>
        <ecNumber evidence="9">6.3.3.3</ecNumber>
    </recommendedName>
    <alternativeName>
        <fullName evidence="9">DTB synthetase</fullName>
        <shortName evidence="9">DTBS</shortName>
    </alternativeName>
    <alternativeName>
        <fullName evidence="9">Dethiobiotin synthase</fullName>
    </alternativeName>
</protein>
<evidence type="ECO:0000256" key="3">
    <source>
        <dbReference type="ARBA" id="ARBA00022723"/>
    </source>
</evidence>
<dbReference type="GO" id="GO:0009102">
    <property type="term" value="P:biotin biosynthetic process"/>
    <property type="evidence" value="ECO:0007669"/>
    <property type="project" value="UniProtKB-UniRule"/>
</dbReference>
<dbReference type="PIRSF" id="PIRSF006755">
    <property type="entry name" value="DTB_synth"/>
    <property type="match status" value="1"/>
</dbReference>
<dbReference type="Pfam" id="PF13500">
    <property type="entry name" value="AAA_26"/>
    <property type="match status" value="1"/>
</dbReference>
<evidence type="ECO:0000256" key="6">
    <source>
        <dbReference type="ARBA" id="ARBA00022840"/>
    </source>
</evidence>
<dbReference type="GO" id="GO:0000287">
    <property type="term" value="F:magnesium ion binding"/>
    <property type="evidence" value="ECO:0007669"/>
    <property type="project" value="UniProtKB-UniRule"/>
</dbReference>
<dbReference type="Gene3D" id="3.40.50.300">
    <property type="entry name" value="P-loop containing nucleotide triphosphate hydrolases"/>
    <property type="match status" value="1"/>
</dbReference>
<accession>I9DE35</accession>
<comment type="catalytic activity">
    <reaction evidence="9">
        <text>(7R,8S)-7,8-diammoniononanoate + CO2 + ATP = (4R,5S)-dethiobiotin + ADP + phosphate + 3 H(+)</text>
        <dbReference type="Rhea" id="RHEA:15805"/>
        <dbReference type="ChEBI" id="CHEBI:15378"/>
        <dbReference type="ChEBI" id="CHEBI:16526"/>
        <dbReference type="ChEBI" id="CHEBI:30616"/>
        <dbReference type="ChEBI" id="CHEBI:43474"/>
        <dbReference type="ChEBI" id="CHEBI:149469"/>
        <dbReference type="ChEBI" id="CHEBI:149473"/>
        <dbReference type="ChEBI" id="CHEBI:456216"/>
        <dbReference type="EC" id="6.3.3.3"/>
    </reaction>
</comment>
<feature type="binding site" evidence="9">
    <location>
        <position position="16"/>
    </location>
    <ligand>
        <name>Mg(2+)</name>
        <dbReference type="ChEBI" id="CHEBI:18420"/>
    </ligand>
</feature>
<keyword evidence="1 9" id="KW-0963">Cytoplasm</keyword>
<dbReference type="Proteomes" id="UP000005361">
    <property type="component" value="Chromosome"/>
</dbReference>
<keyword evidence="6 9" id="KW-0067">ATP-binding</keyword>
<dbReference type="GO" id="GO:0005524">
    <property type="term" value="F:ATP binding"/>
    <property type="evidence" value="ECO:0007669"/>
    <property type="project" value="UniProtKB-UniRule"/>
</dbReference>
<feature type="binding site" evidence="9">
    <location>
        <begin position="117"/>
        <end position="120"/>
    </location>
    <ligand>
        <name>ATP</name>
        <dbReference type="ChEBI" id="CHEBI:30616"/>
    </ligand>
</feature>